<accession>A0A846MNM4</accession>
<protein>
    <submittedName>
        <fullName evidence="1">Uncharacterized protein</fullName>
    </submittedName>
</protein>
<evidence type="ECO:0000313" key="1">
    <source>
        <dbReference type="EMBL" id="NIK73146.1"/>
    </source>
</evidence>
<reference evidence="1 2" key="1">
    <citation type="submission" date="2020-03" db="EMBL/GenBank/DDBJ databases">
        <title>Genomic Encyclopedia of Type Strains, Phase IV (KMG-IV): sequencing the most valuable type-strain genomes for metagenomic binning, comparative biology and taxonomic classification.</title>
        <authorList>
            <person name="Goeker M."/>
        </authorList>
    </citation>
    <scope>NUCLEOTIDE SEQUENCE [LARGE SCALE GENOMIC DNA]</scope>
    <source>
        <strain evidence="1 2">DSM 5718</strain>
    </source>
</reference>
<proteinExistence type="predicted"/>
<comment type="caution">
    <text evidence="1">The sequence shown here is derived from an EMBL/GenBank/DDBJ whole genome shotgun (WGS) entry which is preliminary data.</text>
</comment>
<keyword evidence="2" id="KW-1185">Reference proteome</keyword>
<organism evidence="1 2">
    <name type="scientific">Thermonema lapsum</name>
    <dbReference type="NCBI Taxonomy" id="28195"/>
    <lineage>
        <taxon>Bacteria</taxon>
        <taxon>Pseudomonadati</taxon>
        <taxon>Bacteroidota</taxon>
        <taxon>Cytophagia</taxon>
        <taxon>Cytophagales</taxon>
        <taxon>Thermonemataceae</taxon>
        <taxon>Thermonema</taxon>
    </lineage>
</organism>
<dbReference type="Proteomes" id="UP000537126">
    <property type="component" value="Unassembled WGS sequence"/>
</dbReference>
<gene>
    <name evidence="1" type="ORF">FHS56_000632</name>
</gene>
<dbReference type="EMBL" id="JAASRN010000001">
    <property type="protein sequence ID" value="NIK73146.1"/>
    <property type="molecule type" value="Genomic_DNA"/>
</dbReference>
<evidence type="ECO:0000313" key="2">
    <source>
        <dbReference type="Proteomes" id="UP000537126"/>
    </source>
</evidence>
<dbReference type="AlphaFoldDB" id="A0A846MNM4"/>
<sequence>MFYCLKNAAFFPFSMQQKVRLKAISGHFDRKKDNMTIPIFQWKVNATGH</sequence>
<name>A0A846MNM4_9BACT</name>